<gene>
    <name evidence="2" type="ORF">QMA06_02315</name>
</gene>
<dbReference type="Proteomes" id="UP001231197">
    <property type="component" value="Unassembled WGS sequence"/>
</dbReference>
<keyword evidence="3" id="KW-1185">Reference proteome</keyword>
<evidence type="ECO:0000256" key="1">
    <source>
        <dbReference type="SAM" id="Phobius"/>
    </source>
</evidence>
<reference evidence="2 3" key="1">
    <citation type="journal article" date="2023" name="Int. J. Syst. Evol. Microbiol.">
        <title>Winogradskyella bathintestinalis sp. nov., isolated from the intestine of the deep-sea loosejaw dragonfish, Malacosteus niger.</title>
        <authorList>
            <person name="Uniacke-Lowe S."/>
            <person name="Johnson C.N."/>
            <person name="Stanton C."/>
            <person name="Hill C."/>
            <person name="Ross P."/>
        </authorList>
    </citation>
    <scope>NUCLEOTIDE SEQUENCE [LARGE SCALE GENOMIC DNA]</scope>
    <source>
        <strain evidence="2 3">APC 3343</strain>
    </source>
</reference>
<evidence type="ECO:0000313" key="3">
    <source>
        <dbReference type="Proteomes" id="UP001231197"/>
    </source>
</evidence>
<evidence type="ECO:0000313" key="2">
    <source>
        <dbReference type="EMBL" id="MDN3491538.1"/>
    </source>
</evidence>
<keyword evidence="1" id="KW-0472">Membrane</keyword>
<keyword evidence="1" id="KW-0812">Transmembrane</keyword>
<accession>A0ABT7ZRA3</accession>
<organism evidence="2 3">
    <name type="scientific">Winogradskyella bathintestinalis</name>
    <dbReference type="NCBI Taxonomy" id="3035208"/>
    <lineage>
        <taxon>Bacteria</taxon>
        <taxon>Pseudomonadati</taxon>
        <taxon>Bacteroidota</taxon>
        <taxon>Flavobacteriia</taxon>
        <taxon>Flavobacteriales</taxon>
        <taxon>Flavobacteriaceae</taxon>
        <taxon>Winogradskyella</taxon>
    </lineage>
</organism>
<feature type="transmembrane region" description="Helical" evidence="1">
    <location>
        <begin position="6"/>
        <end position="25"/>
    </location>
</feature>
<name>A0ABT7ZRA3_9FLAO</name>
<proteinExistence type="predicted"/>
<sequence>MQPKKILIIIGVILLIVIGFFYAYMHALGSAWVTNKPDKRPFYVTTKPVTIKNITLPEGTKIIYEKQYFWEKYEQEKLLNEEDITIVNFKEGTTINWGGVPITSIVKFFNSDMKGFSVYADFNKINNHKKSQFSNLWLSCNSELGITVENIEDWSFNKDNILDIESCGVNNQRYFKDDSKQQKFLDELFSELMKIKD</sequence>
<comment type="caution">
    <text evidence="2">The sequence shown here is derived from an EMBL/GenBank/DDBJ whole genome shotgun (WGS) entry which is preliminary data.</text>
</comment>
<protein>
    <submittedName>
        <fullName evidence="2">Uncharacterized protein</fullName>
    </submittedName>
</protein>
<dbReference type="EMBL" id="JASDDK010000001">
    <property type="protein sequence ID" value="MDN3491538.1"/>
    <property type="molecule type" value="Genomic_DNA"/>
</dbReference>
<keyword evidence="1" id="KW-1133">Transmembrane helix</keyword>
<dbReference type="RefSeq" id="WP_290205237.1">
    <property type="nucleotide sequence ID" value="NZ_JASDDK010000001.1"/>
</dbReference>